<sequence length="136" mass="15849">MSAPEETKPDVKEEAKDSPSDVERMVKSHTSQVLKPMLRKWRKQLKRVDLRSLYYGRIITAVYHDDMTAFSHWLETSYIKNNSQIDNVGDTRARIESLYDRPAKTGRRQRERAVRARVAIQDEIASEASEFGEYES</sequence>
<evidence type="ECO:0000313" key="2">
    <source>
        <dbReference type="EMBL" id="KAG9397064.1"/>
    </source>
</evidence>
<dbReference type="Proteomes" id="UP000717585">
    <property type="component" value="Unassembled WGS sequence"/>
</dbReference>
<name>A0A8J6BB54_9EUKA</name>
<accession>A0A8J6BB54</accession>
<protein>
    <submittedName>
        <fullName evidence="2">Uncharacterized protein</fullName>
    </submittedName>
</protein>
<dbReference type="EMBL" id="JAHDYR010000004">
    <property type="protein sequence ID" value="KAG9397064.1"/>
    <property type="molecule type" value="Genomic_DNA"/>
</dbReference>
<proteinExistence type="predicted"/>
<feature type="region of interest" description="Disordered" evidence="1">
    <location>
        <begin position="1"/>
        <end position="29"/>
    </location>
</feature>
<gene>
    <name evidence="2" type="ORF">J8273_1421</name>
</gene>
<feature type="compositionally biased region" description="Basic and acidic residues" evidence="1">
    <location>
        <begin position="1"/>
        <end position="26"/>
    </location>
</feature>
<keyword evidence="3" id="KW-1185">Reference proteome</keyword>
<comment type="caution">
    <text evidence="2">The sequence shown here is derived from an EMBL/GenBank/DDBJ whole genome shotgun (WGS) entry which is preliminary data.</text>
</comment>
<evidence type="ECO:0000313" key="3">
    <source>
        <dbReference type="Proteomes" id="UP000717585"/>
    </source>
</evidence>
<organism evidence="2 3">
    <name type="scientific">Carpediemonas membranifera</name>
    <dbReference type="NCBI Taxonomy" id="201153"/>
    <lineage>
        <taxon>Eukaryota</taxon>
        <taxon>Metamonada</taxon>
        <taxon>Carpediemonas-like organisms</taxon>
        <taxon>Carpediemonas</taxon>
    </lineage>
</organism>
<evidence type="ECO:0000256" key="1">
    <source>
        <dbReference type="SAM" id="MobiDB-lite"/>
    </source>
</evidence>
<dbReference type="AlphaFoldDB" id="A0A8J6BB54"/>
<reference evidence="2" key="1">
    <citation type="submission" date="2021-05" db="EMBL/GenBank/DDBJ databases">
        <title>A free-living protist that lacks canonical eukaryotic 1 DNA replication and segregation systems.</title>
        <authorList>
            <person name="Salas-Leiva D.E."/>
            <person name="Tromer E.C."/>
            <person name="Curtis B.A."/>
            <person name="Jerlstrom-Hultqvist J."/>
            <person name="Kolisko M."/>
            <person name="Yi Z."/>
            <person name="Salas-Leiva J.S."/>
            <person name="Gallot-Lavallee L."/>
            <person name="Kops G.J.P.L."/>
            <person name="Archibald J.M."/>
            <person name="Simpson A.G.B."/>
            <person name="Roger A.J."/>
        </authorList>
    </citation>
    <scope>NUCLEOTIDE SEQUENCE</scope>
    <source>
        <strain evidence="2">BICM</strain>
    </source>
</reference>